<evidence type="ECO:0000256" key="4">
    <source>
        <dbReference type="ARBA" id="ARBA00022989"/>
    </source>
</evidence>
<dbReference type="PANTHER" id="PTHR43124:SF10">
    <property type="entry name" value="PURINE EFFLUX PUMP PBUE"/>
    <property type="match status" value="1"/>
</dbReference>
<dbReference type="InterPro" id="IPR036259">
    <property type="entry name" value="MFS_trans_sf"/>
</dbReference>
<keyword evidence="2" id="KW-1003">Cell membrane</keyword>
<feature type="transmembrane region" description="Helical" evidence="6">
    <location>
        <begin position="12"/>
        <end position="33"/>
    </location>
</feature>
<evidence type="ECO:0000256" key="3">
    <source>
        <dbReference type="ARBA" id="ARBA00022692"/>
    </source>
</evidence>
<organism evidence="7 8">
    <name type="scientific">Pseudomonas putida</name>
    <name type="common">Arthrobacter siderocapsulatus</name>
    <dbReference type="NCBI Taxonomy" id="303"/>
    <lineage>
        <taxon>Bacteria</taxon>
        <taxon>Pseudomonadati</taxon>
        <taxon>Pseudomonadota</taxon>
        <taxon>Gammaproteobacteria</taxon>
        <taxon>Pseudomonadales</taxon>
        <taxon>Pseudomonadaceae</taxon>
        <taxon>Pseudomonas</taxon>
    </lineage>
</organism>
<dbReference type="GO" id="GO:0005886">
    <property type="term" value="C:plasma membrane"/>
    <property type="evidence" value="ECO:0007669"/>
    <property type="project" value="UniProtKB-SubCell"/>
</dbReference>
<dbReference type="Proteomes" id="UP000196082">
    <property type="component" value="Unassembled WGS sequence"/>
</dbReference>
<evidence type="ECO:0000256" key="6">
    <source>
        <dbReference type="SAM" id="Phobius"/>
    </source>
</evidence>
<dbReference type="EMBL" id="NFSB01000088">
    <property type="protein sequence ID" value="OUM25503.1"/>
    <property type="molecule type" value="Genomic_DNA"/>
</dbReference>
<evidence type="ECO:0000313" key="7">
    <source>
        <dbReference type="EMBL" id="OUM25503.1"/>
    </source>
</evidence>
<keyword evidence="3 6" id="KW-0812">Transmembrane</keyword>
<protein>
    <submittedName>
        <fullName evidence="7">MFS transporter</fullName>
    </submittedName>
</protein>
<keyword evidence="4 6" id="KW-1133">Transmembrane helix</keyword>
<evidence type="ECO:0000256" key="2">
    <source>
        <dbReference type="ARBA" id="ARBA00022475"/>
    </source>
</evidence>
<dbReference type="InterPro" id="IPR050189">
    <property type="entry name" value="MFS_Efflux_Transporters"/>
</dbReference>
<dbReference type="SUPFAM" id="SSF103473">
    <property type="entry name" value="MFS general substrate transporter"/>
    <property type="match status" value="1"/>
</dbReference>
<evidence type="ECO:0000256" key="5">
    <source>
        <dbReference type="ARBA" id="ARBA00023136"/>
    </source>
</evidence>
<comment type="subcellular location">
    <subcellularLocation>
        <location evidence="1">Cell membrane</location>
        <topology evidence="1">Multi-pass membrane protein</topology>
    </subcellularLocation>
</comment>
<dbReference type="Gene3D" id="1.20.1250.20">
    <property type="entry name" value="MFS general substrate transporter like domains"/>
    <property type="match status" value="2"/>
</dbReference>
<feature type="transmembrane region" description="Helical" evidence="6">
    <location>
        <begin position="323"/>
        <end position="346"/>
    </location>
</feature>
<accession>A0A1Y3KR76</accession>
<proteinExistence type="predicted"/>
<dbReference type="RefSeq" id="WP_086978318.1">
    <property type="nucleotide sequence ID" value="NZ_NFSB01000088.1"/>
</dbReference>
<dbReference type="AlphaFoldDB" id="A0A1Y3KR76"/>
<feature type="transmembrane region" description="Helical" evidence="6">
    <location>
        <begin position="99"/>
        <end position="118"/>
    </location>
</feature>
<gene>
    <name evidence="7" type="ORF">B8W72_25070</name>
</gene>
<feature type="transmembrane region" description="Helical" evidence="6">
    <location>
        <begin position="266"/>
        <end position="284"/>
    </location>
</feature>
<feature type="transmembrane region" description="Helical" evidence="6">
    <location>
        <begin position="290"/>
        <end position="311"/>
    </location>
</feature>
<dbReference type="InterPro" id="IPR011701">
    <property type="entry name" value="MFS"/>
</dbReference>
<comment type="caution">
    <text evidence="7">The sequence shown here is derived from an EMBL/GenBank/DDBJ whole genome shotgun (WGS) entry which is preliminary data.</text>
</comment>
<dbReference type="Pfam" id="PF07690">
    <property type="entry name" value="MFS_1"/>
    <property type="match status" value="1"/>
</dbReference>
<evidence type="ECO:0000256" key="1">
    <source>
        <dbReference type="ARBA" id="ARBA00004651"/>
    </source>
</evidence>
<feature type="transmembrane region" description="Helical" evidence="6">
    <location>
        <begin position="352"/>
        <end position="374"/>
    </location>
</feature>
<feature type="transmembrane region" description="Helical" evidence="6">
    <location>
        <begin position="130"/>
        <end position="152"/>
    </location>
</feature>
<feature type="transmembrane region" description="Helical" evidence="6">
    <location>
        <begin position="235"/>
        <end position="254"/>
    </location>
</feature>
<feature type="transmembrane region" description="Helical" evidence="6">
    <location>
        <begin position="73"/>
        <end position="93"/>
    </location>
</feature>
<feature type="transmembrane region" description="Helical" evidence="6">
    <location>
        <begin position="45"/>
        <end position="66"/>
    </location>
</feature>
<feature type="transmembrane region" description="Helical" evidence="6">
    <location>
        <begin position="205"/>
        <end position="223"/>
    </location>
</feature>
<name>A0A1Y3KR76_PSEPU</name>
<dbReference type="PANTHER" id="PTHR43124">
    <property type="entry name" value="PURINE EFFLUX PUMP PBUE"/>
    <property type="match status" value="1"/>
</dbReference>
<dbReference type="GO" id="GO:0022857">
    <property type="term" value="F:transmembrane transporter activity"/>
    <property type="evidence" value="ECO:0007669"/>
    <property type="project" value="InterPro"/>
</dbReference>
<sequence>MTQDSKLLRAALIFIACTSFIVCGVQPIFMGLVTEQLSLSLDQQGWVVSVEMIGMTLGTLLCPVLMKRHGGRSLCLFVGALCVALSIATAFATTNTLLLIVRLAAGTCAGLVYAYAVSTLGRLPNQDRSFGLMLLLQTPEYSLFSAALPLLAAQSGTVTALCAFGLWYLLICGASLVLPRRPAALLANGEASPAQGGSARTGRTALVGMLFMQIAIYCVWGFIDQLARDQGISGVDIGWAFGLSALGGLPGAGLPSLLGARVNRQLMIAVGLVAVFISIGMLTGHTRTPMQLFVALLLINFGWVLSLSYYMALITTNDPTGKLTPLVSITLMGAAAVTPALIAMLVEGSNQQLIFLLGTGALMIAFAVTCLGAGGRLARPGTAHNSEF</sequence>
<keyword evidence="5 6" id="KW-0472">Membrane</keyword>
<evidence type="ECO:0000313" key="8">
    <source>
        <dbReference type="Proteomes" id="UP000196082"/>
    </source>
</evidence>
<feature type="transmembrane region" description="Helical" evidence="6">
    <location>
        <begin position="158"/>
        <end position="178"/>
    </location>
</feature>
<reference evidence="7 8" key="1">
    <citation type="submission" date="2017-05" db="EMBL/GenBank/DDBJ databases">
        <title>Whole genome sequence of Pseudomonas putida isolate 1312 commercialized as a biostimulant.</title>
        <authorList>
            <person name="Crovadore J."/>
            <person name="Blanc P."/>
            <person name="Chablais R."/>
            <person name="Cochard B."/>
            <person name="Grizard D."/>
            <person name="Lefort F."/>
        </authorList>
    </citation>
    <scope>NUCLEOTIDE SEQUENCE [LARGE SCALE GENOMIC DNA]</scope>
    <source>
        <strain evidence="7 8">1312</strain>
    </source>
</reference>